<evidence type="ECO:0000313" key="4">
    <source>
        <dbReference type="Proteomes" id="UP000011083"/>
    </source>
</evidence>
<dbReference type="PANTHER" id="PTHR30543">
    <property type="entry name" value="CHROMATE REDUCTASE"/>
    <property type="match status" value="1"/>
</dbReference>
<dbReference type="EMBL" id="KB007811">
    <property type="protein sequence ID" value="ELR24675.1"/>
    <property type="molecule type" value="Genomic_DNA"/>
</dbReference>
<gene>
    <name evidence="3" type="ORF">ACA1_173020</name>
</gene>
<dbReference type="GO" id="GO:0016491">
    <property type="term" value="F:oxidoreductase activity"/>
    <property type="evidence" value="ECO:0007669"/>
    <property type="project" value="InterPro"/>
</dbReference>
<feature type="domain" description="NADPH-dependent FMN reductase-like" evidence="2">
    <location>
        <begin position="13"/>
        <end position="165"/>
    </location>
</feature>
<evidence type="ECO:0000259" key="2">
    <source>
        <dbReference type="Pfam" id="PF03358"/>
    </source>
</evidence>
<evidence type="ECO:0000256" key="1">
    <source>
        <dbReference type="SAM" id="MobiDB-lite"/>
    </source>
</evidence>
<dbReference type="Pfam" id="PF03358">
    <property type="entry name" value="FMN_red"/>
    <property type="match status" value="1"/>
</dbReference>
<feature type="compositionally biased region" description="Basic residues" evidence="1">
    <location>
        <begin position="251"/>
        <end position="261"/>
    </location>
</feature>
<accession>L8HHM9</accession>
<dbReference type="Proteomes" id="UP000011083">
    <property type="component" value="Unassembled WGS sequence"/>
</dbReference>
<dbReference type="KEGG" id="acan:ACA1_173020"/>
<sequence>MSSTTNQNKQQTIKIVAFAGSVREASANAGLIRAAQGLARSIPHVEFRVVTHLVGQLPLFDSDLEAAEGFTGAVSEWREALRAADALLIATPEYNYSVPGPLKNAIDWASRPDDATYSSFPAANKPVAIMGAGGAMGTSRAQYHLRQVGVFLDWHFVNKPEVNVNLWGGKPISDGATGDLVDDATRLQVKALLDALIQWTTRLRTTTTTTAADDQAVAEEESKASGLLRGWSKADLKAALKEQKKRERAEKKAHRKAAAHA</sequence>
<dbReference type="InterPro" id="IPR050712">
    <property type="entry name" value="NAD(P)H-dep_reductase"/>
</dbReference>
<feature type="region of interest" description="Disordered" evidence="1">
    <location>
        <begin position="239"/>
        <end position="261"/>
    </location>
</feature>
<dbReference type="Gene3D" id="3.40.50.360">
    <property type="match status" value="1"/>
</dbReference>
<feature type="compositionally biased region" description="Basic and acidic residues" evidence="1">
    <location>
        <begin position="239"/>
        <end position="250"/>
    </location>
</feature>
<dbReference type="AlphaFoldDB" id="L8HHM9"/>
<dbReference type="InterPro" id="IPR005025">
    <property type="entry name" value="FMN_Rdtase-like_dom"/>
</dbReference>
<dbReference type="VEuPathDB" id="AmoebaDB:ACA1_173020"/>
<dbReference type="GO" id="GO:0005829">
    <property type="term" value="C:cytosol"/>
    <property type="evidence" value="ECO:0007669"/>
    <property type="project" value="TreeGrafter"/>
</dbReference>
<dbReference type="InterPro" id="IPR029039">
    <property type="entry name" value="Flavoprotein-like_sf"/>
</dbReference>
<dbReference type="GO" id="GO:0010181">
    <property type="term" value="F:FMN binding"/>
    <property type="evidence" value="ECO:0007669"/>
    <property type="project" value="TreeGrafter"/>
</dbReference>
<dbReference type="PANTHER" id="PTHR30543:SF21">
    <property type="entry name" value="NAD(P)H-DEPENDENT FMN REDUCTASE LOT6"/>
    <property type="match status" value="1"/>
</dbReference>
<organism evidence="3 4">
    <name type="scientific">Acanthamoeba castellanii (strain ATCC 30010 / Neff)</name>
    <dbReference type="NCBI Taxonomy" id="1257118"/>
    <lineage>
        <taxon>Eukaryota</taxon>
        <taxon>Amoebozoa</taxon>
        <taxon>Discosea</taxon>
        <taxon>Longamoebia</taxon>
        <taxon>Centramoebida</taxon>
        <taxon>Acanthamoebidae</taxon>
        <taxon>Acanthamoeba</taxon>
    </lineage>
</organism>
<dbReference type="RefSeq" id="XP_004356575.1">
    <property type="nucleotide sequence ID" value="XM_004356522.1"/>
</dbReference>
<evidence type="ECO:0000313" key="3">
    <source>
        <dbReference type="EMBL" id="ELR24675.1"/>
    </source>
</evidence>
<dbReference type="GeneID" id="14925699"/>
<proteinExistence type="predicted"/>
<keyword evidence="4" id="KW-1185">Reference proteome</keyword>
<dbReference type="SUPFAM" id="SSF52218">
    <property type="entry name" value="Flavoproteins"/>
    <property type="match status" value="1"/>
</dbReference>
<dbReference type="OrthoDB" id="17788at2759"/>
<name>L8HHM9_ACACF</name>
<reference evidence="3 4" key="1">
    <citation type="journal article" date="2013" name="Genome Biol.">
        <title>Genome of Acanthamoeba castellanii highlights extensive lateral gene transfer and early evolution of tyrosine kinase signaling.</title>
        <authorList>
            <person name="Clarke M."/>
            <person name="Lohan A.J."/>
            <person name="Liu B."/>
            <person name="Lagkouvardos I."/>
            <person name="Roy S."/>
            <person name="Zafar N."/>
            <person name="Bertelli C."/>
            <person name="Schilde C."/>
            <person name="Kianianmomeni A."/>
            <person name="Burglin T.R."/>
            <person name="Frech C."/>
            <person name="Turcotte B."/>
            <person name="Kopec K.O."/>
            <person name="Synnott J.M."/>
            <person name="Choo C."/>
            <person name="Paponov I."/>
            <person name="Finkler A."/>
            <person name="Soon Heng Tan C."/>
            <person name="Hutchins A.P."/>
            <person name="Weinmeier T."/>
            <person name="Rattei T."/>
            <person name="Chu J.S."/>
            <person name="Gimenez G."/>
            <person name="Irimia M."/>
            <person name="Rigden D.J."/>
            <person name="Fitzpatrick D.A."/>
            <person name="Lorenzo-Morales J."/>
            <person name="Bateman A."/>
            <person name="Chiu C.H."/>
            <person name="Tang P."/>
            <person name="Hegemann P."/>
            <person name="Fromm H."/>
            <person name="Raoult D."/>
            <person name="Greub G."/>
            <person name="Miranda-Saavedra D."/>
            <person name="Chen N."/>
            <person name="Nash P."/>
            <person name="Ginger M.L."/>
            <person name="Horn M."/>
            <person name="Schaap P."/>
            <person name="Caler L."/>
            <person name="Loftus B."/>
        </authorList>
    </citation>
    <scope>NUCLEOTIDE SEQUENCE [LARGE SCALE GENOMIC DNA]</scope>
    <source>
        <strain evidence="3 4">Neff</strain>
    </source>
</reference>
<protein>
    <submittedName>
        <fullName evidence="3">NADPHdependent FMN reductase domain containing protein</fullName>
    </submittedName>
</protein>